<dbReference type="AlphaFoldDB" id="K5WEG5"/>
<proteinExistence type="predicted"/>
<keyword evidence="2" id="KW-1185">Reference proteome</keyword>
<dbReference type="InParanoid" id="K5WEG5"/>
<evidence type="ECO:0000313" key="1">
    <source>
        <dbReference type="EMBL" id="EKM57690.1"/>
    </source>
</evidence>
<protein>
    <submittedName>
        <fullName evidence="1">Uncharacterized protein</fullName>
    </submittedName>
</protein>
<dbReference type="RefSeq" id="XP_007393036.1">
    <property type="nucleotide sequence ID" value="XM_007392974.1"/>
</dbReference>
<organism evidence="1 2">
    <name type="scientific">Phanerochaete carnosa (strain HHB-10118-sp)</name>
    <name type="common">White-rot fungus</name>
    <name type="synonym">Peniophora carnosa</name>
    <dbReference type="NCBI Taxonomy" id="650164"/>
    <lineage>
        <taxon>Eukaryota</taxon>
        <taxon>Fungi</taxon>
        <taxon>Dikarya</taxon>
        <taxon>Basidiomycota</taxon>
        <taxon>Agaricomycotina</taxon>
        <taxon>Agaricomycetes</taxon>
        <taxon>Polyporales</taxon>
        <taxon>Phanerochaetaceae</taxon>
        <taxon>Phanerochaete</taxon>
    </lineage>
</organism>
<reference evidence="1 2" key="1">
    <citation type="journal article" date="2012" name="BMC Genomics">
        <title>Comparative genomics of the white-rot fungi, Phanerochaete carnosa and P. chrysosporium, to elucidate the genetic basis of the distinct wood types they colonize.</title>
        <authorList>
            <person name="Suzuki H."/>
            <person name="MacDonald J."/>
            <person name="Syed K."/>
            <person name="Salamov A."/>
            <person name="Hori C."/>
            <person name="Aerts A."/>
            <person name="Henrissat B."/>
            <person name="Wiebenga A."/>
            <person name="vanKuyk P.A."/>
            <person name="Barry K."/>
            <person name="Lindquist E."/>
            <person name="LaButti K."/>
            <person name="Lapidus A."/>
            <person name="Lucas S."/>
            <person name="Coutinho P."/>
            <person name="Gong Y."/>
            <person name="Samejima M."/>
            <person name="Mahadevan R."/>
            <person name="Abou-Zaid M."/>
            <person name="de Vries R.P."/>
            <person name="Igarashi K."/>
            <person name="Yadav J.S."/>
            <person name="Grigoriev I.V."/>
            <person name="Master E.R."/>
        </authorList>
    </citation>
    <scope>NUCLEOTIDE SEQUENCE [LARGE SCALE GENOMIC DNA]</scope>
    <source>
        <strain evidence="1 2">HHB-10118-sp</strain>
    </source>
</reference>
<dbReference type="OrthoDB" id="3261349at2759"/>
<evidence type="ECO:0000313" key="2">
    <source>
        <dbReference type="Proteomes" id="UP000008370"/>
    </source>
</evidence>
<dbReference type="EMBL" id="JH930470">
    <property type="protein sequence ID" value="EKM57690.1"/>
    <property type="molecule type" value="Genomic_DNA"/>
</dbReference>
<dbReference type="GeneID" id="18910069"/>
<sequence>MVILTAISYFPVTLSFALRVFALWPDKRALAGVVFTLGLAPVITNGEDMGWAATSYSSPLKLTITTWITPSLRLLIHVTALPGDFVAQGAMLTQEILVIGLTWARTYRQWREAQHIGVPVLWNQAPTSPTNIAHHRYNIFCHHARFECNPDGDLLCAFFVDNAHPVDAEISPQPSKGEIIGGIMNTMPLVLTSRFILNLRQLSEPSEERSFRQPWSSSIFRVSPGTLGNISEPLDLGEYNAYEDNDGEAASEGVENVNCIKEDAYVDIFLRLRRQMIQIIRSQPNLLHDATDLFKVVSNMSMGGQENLAELRLAAGWQPQTSALLYCVKFH</sequence>
<name>K5WEG5_PHACS</name>
<dbReference type="KEGG" id="pco:PHACADRAFT_182150"/>
<gene>
    <name evidence="1" type="ORF">PHACADRAFT_182150</name>
</gene>
<dbReference type="Proteomes" id="UP000008370">
    <property type="component" value="Unassembled WGS sequence"/>
</dbReference>
<dbReference type="HOGENOM" id="CLU_839654_0_0_1"/>
<accession>K5WEG5</accession>